<dbReference type="EMBL" id="JABBWE010000002">
    <property type="protein sequence ID" value="KAG1806578.1"/>
    <property type="molecule type" value="Genomic_DNA"/>
</dbReference>
<dbReference type="OrthoDB" id="2688210at2759"/>
<feature type="non-terminal residue" evidence="2">
    <location>
        <position position="291"/>
    </location>
</feature>
<reference evidence="2" key="1">
    <citation type="journal article" date="2020" name="New Phytol.">
        <title>Comparative genomics reveals dynamic genome evolution in host specialist ectomycorrhizal fungi.</title>
        <authorList>
            <person name="Lofgren L.A."/>
            <person name="Nguyen N.H."/>
            <person name="Vilgalys R."/>
            <person name="Ruytinx J."/>
            <person name="Liao H.L."/>
            <person name="Branco S."/>
            <person name="Kuo A."/>
            <person name="LaButti K."/>
            <person name="Lipzen A."/>
            <person name="Andreopoulos W."/>
            <person name="Pangilinan J."/>
            <person name="Riley R."/>
            <person name="Hundley H."/>
            <person name="Na H."/>
            <person name="Barry K."/>
            <person name="Grigoriev I.V."/>
            <person name="Stajich J.E."/>
            <person name="Kennedy P.G."/>
        </authorList>
    </citation>
    <scope>NUCLEOTIDE SEQUENCE</scope>
    <source>
        <strain evidence="2">S12</strain>
    </source>
</reference>
<evidence type="ECO:0000256" key="1">
    <source>
        <dbReference type="SAM" id="MobiDB-lite"/>
    </source>
</evidence>
<evidence type="ECO:0000313" key="2">
    <source>
        <dbReference type="EMBL" id="KAG1806578.1"/>
    </source>
</evidence>
<dbReference type="AlphaFoldDB" id="A0A9P7DYU2"/>
<dbReference type="RefSeq" id="XP_041167049.1">
    <property type="nucleotide sequence ID" value="XM_041296120.1"/>
</dbReference>
<keyword evidence="3" id="KW-1185">Reference proteome</keyword>
<proteinExistence type="predicted"/>
<feature type="compositionally biased region" description="Basic and acidic residues" evidence="1">
    <location>
        <begin position="81"/>
        <end position="100"/>
    </location>
</feature>
<organism evidence="2 3">
    <name type="scientific">Suillus plorans</name>
    <dbReference type="NCBI Taxonomy" id="116603"/>
    <lineage>
        <taxon>Eukaryota</taxon>
        <taxon>Fungi</taxon>
        <taxon>Dikarya</taxon>
        <taxon>Basidiomycota</taxon>
        <taxon>Agaricomycotina</taxon>
        <taxon>Agaricomycetes</taxon>
        <taxon>Agaricomycetidae</taxon>
        <taxon>Boletales</taxon>
        <taxon>Suillineae</taxon>
        <taxon>Suillaceae</taxon>
        <taxon>Suillus</taxon>
    </lineage>
</organism>
<protein>
    <submittedName>
        <fullName evidence="2">Uncharacterized protein</fullName>
    </submittedName>
</protein>
<accession>A0A9P7DYU2</accession>
<name>A0A9P7DYU2_9AGAM</name>
<sequence>MARIASNPTLDVEPDFASPTFEGLRNRIIGNSQTTHVEAANELTIGWQQDRDIRVTAWNQQVIEDARLAAEQAQTARELLEQEERTHEQEAENERREAEKKKPKINDFTVGTSVGDTLTPRPSQYTIHKLKSYEYVELWYFSPDGCKETADEAKSSADGTFGFTKVEDFVALKPVASFKPSRKAIQDHNLEWRQFDMAKNSFLLYINKLNWPEKHQRAVTMFFMNIVSHPQRAEPFGERALLLYAARVRRDWHDTLTLDNAFDISVFNPTLLKNMAEEVWNKLRLESLNEI</sequence>
<gene>
    <name evidence="2" type="ORF">HD556DRAFT_1188401</name>
</gene>
<feature type="region of interest" description="Disordered" evidence="1">
    <location>
        <begin position="81"/>
        <end position="107"/>
    </location>
</feature>
<evidence type="ECO:0000313" key="3">
    <source>
        <dbReference type="Proteomes" id="UP000719766"/>
    </source>
</evidence>
<dbReference type="Proteomes" id="UP000719766">
    <property type="component" value="Unassembled WGS sequence"/>
</dbReference>
<comment type="caution">
    <text evidence="2">The sequence shown here is derived from an EMBL/GenBank/DDBJ whole genome shotgun (WGS) entry which is preliminary data.</text>
</comment>
<dbReference type="GeneID" id="64589884"/>